<accession>A0A200PYP0</accession>
<evidence type="ECO:0008006" key="3">
    <source>
        <dbReference type="Google" id="ProtNLM"/>
    </source>
</evidence>
<comment type="caution">
    <text evidence="1">The sequence shown here is derived from an EMBL/GenBank/DDBJ whole genome shotgun (WGS) entry which is preliminary data.</text>
</comment>
<dbReference type="Proteomes" id="UP000195402">
    <property type="component" value="Unassembled WGS sequence"/>
</dbReference>
<keyword evidence="2" id="KW-1185">Reference proteome</keyword>
<dbReference type="InParanoid" id="A0A200PYP0"/>
<evidence type="ECO:0000313" key="2">
    <source>
        <dbReference type="Proteomes" id="UP000195402"/>
    </source>
</evidence>
<gene>
    <name evidence="1" type="ORF">BVC80_4145g1</name>
</gene>
<dbReference type="AlphaFoldDB" id="A0A200PYP0"/>
<dbReference type="EMBL" id="MVGT01003730">
    <property type="protein sequence ID" value="OVA03324.1"/>
    <property type="molecule type" value="Genomic_DNA"/>
</dbReference>
<organism evidence="1 2">
    <name type="scientific">Macleaya cordata</name>
    <name type="common">Five-seeded plume-poppy</name>
    <name type="synonym">Bocconia cordata</name>
    <dbReference type="NCBI Taxonomy" id="56857"/>
    <lineage>
        <taxon>Eukaryota</taxon>
        <taxon>Viridiplantae</taxon>
        <taxon>Streptophyta</taxon>
        <taxon>Embryophyta</taxon>
        <taxon>Tracheophyta</taxon>
        <taxon>Spermatophyta</taxon>
        <taxon>Magnoliopsida</taxon>
        <taxon>Ranunculales</taxon>
        <taxon>Papaveraceae</taxon>
        <taxon>Papaveroideae</taxon>
        <taxon>Macleaya</taxon>
    </lineage>
</organism>
<sequence>MADGTKVRFWKDQWIGQAPFCKKFPASYAESIAKQFIVAQMNMGTNQEEGAWNLNFSQRLYENEVSDMLLILNDF</sequence>
<evidence type="ECO:0000313" key="1">
    <source>
        <dbReference type="EMBL" id="OVA03324.1"/>
    </source>
</evidence>
<proteinExistence type="predicted"/>
<name>A0A200PYP0_MACCD</name>
<reference evidence="1 2" key="1">
    <citation type="journal article" date="2017" name="Mol. Plant">
        <title>The Genome of Medicinal Plant Macleaya cordata Provides New Insights into Benzylisoquinoline Alkaloids Metabolism.</title>
        <authorList>
            <person name="Liu X."/>
            <person name="Liu Y."/>
            <person name="Huang P."/>
            <person name="Ma Y."/>
            <person name="Qing Z."/>
            <person name="Tang Q."/>
            <person name="Cao H."/>
            <person name="Cheng P."/>
            <person name="Zheng Y."/>
            <person name="Yuan Z."/>
            <person name="Zhou Y."/>
            <person name="Liu J."/>
            <person name="Tang Z."/>
            <person name="Zhuo Y."/>
            <person name="Zhang Y."/>
            <person name="Yu L."/>
            <person name="Huang J."/>
            <person name="Yang P."/>
            <person name="Peng Q."/>
            <person name="Zhang J."/>
            <person name="Jiang W."/>
            <person name="Zhang Z."/>
            <person name="Lin K."/>
            <person name="Ro D.K."/>
            <person name="Chen X."/>
            <person name="Xiong X."/>
            <person name="Shang Y."/>
            <person name="Huang S."/>
            <person name="Zeng J."/>
        </authorList>
    </citation>
    <scope>NUCLEOTIDE SEQUENCE [LARGE SCALE GENOMIC DNA]</scope>
    <source>
        <strain evidence="2">cv. BLH2017</strain>
        <tissue evidence="1">Root</tissue>
    </source>
</reference>
<protein>
    <recommendedName>
        <fullName evidence="3">Reverse transcriptase zinc-binding domain</fullName>
    </recommendedName>
</protein>